<dbReference type="Proteomes" id="UP000194977">
    <property type="component" value="Unassembled WGS sequence"/>
</dbReference>
<dbReference type="GO" id="GO:0097347">
    <property type="term" value="C:TAM protein secretion complex"/>
    <property type="evidence" value="ECO:0007669"/>
    <property type="project" value="TreeGrafter"/>
</dbReference>
<dbReference type="Proteomes" id="UP000194800">
    <property type="component" value="Unassembled WGS sequence"/>
</dbReference>
<evidence type="ECO:0000256" key="3">
    <source>
        <dbReference type="ARBA" id="ARBA00022989"/>
    </source>
</evidence>
<dbReference type="InterPro" id="IPR007452">
    <property type="entry name" value="TamB_C"/>
</dbReference>
<dbReference type="GO" id="GO:0005886">
    <property type="term" value="C:plasma membrane"/>
    <property type="evidence" value="ECO:0007669"/>
    <property type="project" value="InterPro"/>
</dbReference>
<dbReference type="RefSeq" id="WP_086301389.1">
    <property type="nucleotide sequence ID" value="NZ_MZNE01000034.1"/>
</dbReference>
<accession>A0A242NEY8</accession>
<dbReference type="EMBL" id="NARP01000031">
    <property type="protein sequence ID" value="OTP98423.1"/>
    <property type="molecule type" value="Genomic_DNA"/>
</dbReference>
<proteinExistence type="predicted"/>
<evidence type="ECO:0000313" key="7">
    <source>
        <dbReference type="EMBL" id="OTP98423.1"/>
    </source>
</evidence>
<protein>
    <recommendedName>
        <fullName evidence="6">Translocation and assembly module TamB C-terminal domain-containing protein</fullName>
    </recommendedName>
</protein>
<keyword evidence="9" id="KW-1185">Reference proteome</keyword>
<dbReference type="GO" id="GO:0009306">
    <property type="term" value="P:protein secretion"/>
    <property type="evidence" value="ECO:0007669"/>
    <property type="project" value="InterPro"/>
</dbReference>
<evidence type="ECO:0000256" key="2">
    <source>
        <dbReference type="ARBA" id="ARBA00022692"/>
    </source>
</evidence>
<evidence type="ECO:0000313" key="10">
    <source>
        <dbReference type="Proteomes" id="UP000194977"/>
    </source>
</evidence>
<keyword evidence="2 5" id="KW-0812">Transmembrane</keyword>
<dbReference type="Pfam" id="PF04357">
    <property type="entry name" value="TamB"/>
    <property type="match status" value="1"/>
</dbReference>
<dbReference type="PANTHER" id="PTHR36985:SF1">
    <property type="entry name" value="TRANSLOCATION AND ASSEMBLY MODULE SUBUNIT TAMB"/>
    <property type="match status" value="1"/>
</dbReference>
<dbReference type="OrthoDB" id="5555605at2"/>
<dbReference type="PANTHER" id="PTHR36985">
    <property type="entry name" value="TRANSLOCATION AND ASSEMBLY MODULE SUBUNIT TAMB"/>
    <property type="match status" value="1"/>
</dbReference>
<evidence type="ECO:0000256" key="1">
    <source>
        <dbReference type="ARBA" id="ARBA00004167"/>
    </source>
</evidence>
<organism evidence="7 10">
    <name type="scientific">Gilliamella apicola</name>
    <dbReference type="NCBI Taxonomy" id="1196095"/>
    <lineage>
        <taxon>Bacteria</taxon>
        <taxon>Pseudomonadati</taxon>
        <taxon>Pseudomonadota</taxon>
        <taxon>Gammaproteobacteria</taxon>
        <taxon>Orbales</taxon>
        <taxon>Orbaceae</taxon>
        <taxon>Gilliamella</taxon>
    </lineage>
</organism>
<gene>
    <name evidence="8" type="ORF">B6C91_01710</name>
    <name evidence="7" type="ORF">B6D08_11005</name>
</gene>
<keyword evidence="4 5" id="KW-0472">Membrane</keyword>
<sequence length="1270" mass="139272">MSENANHDSVAENSKSKRKGKWKKRSIIILSIFIFLITFITLIIYTSLGVKITMFALNKYLPELKIQQVEGSFHNLHIQGLSLDLTGVHVGVEDASVKLSGLCLIQTKICLKKFDAKGINVLIDTKQFEYSENDVADTIVDEQRFIIKTPLPIELKTTQLNNVKVNVDDMQFGMSSFTGKAIWVNEKIYVYPSVAMDLSAVFSDNTSPQEQKAENNLPINEQINQLFNEPLIHSLPQVSIPLDINVSSLTGDNWLLHIGGEDFRFNQVTIKTDMVNNHIMVKQVDTNIQTPYLNGHALVNGEITLGDDWPLVAFIKADTKENHLEGQFTGNLLGKLTTHTSVTGLNELNIDGHINFIEKYLPVMTKLSGKHIQWPVEGTAQYQLNNFDLAIDGNVEQYSLSAKGSVAGENLPSTTFDIAGNGTNQGASFNRGIINLPQGQIAASGNVNWQNSLQWNTNVKLNQVDLTKELPEYPIKLNGKLNTTGKLAGETWQFNVTDLDLKGKIKQADFSANGNLQVDSKYNLSANNLAVIWDKNQINVEGSTEKANLNAKLNLTSLSLLVDEMQGSIFGNIKMAGTKSNPVIDTNLTIDALKIPNISISKANLAGKIHYQDQLNLQLKLIGHNIEVENQVIKKADIDLVGNESKHTLNIDLDGNPASFKTSLTGKIDKDHTKWSGNISNALLNFGNNNHWSLTQPLILTYDLNQQIPTVSAHCWHNNSSNICLDKPLAPAPNTQTTITLKNIDLARLPIPNDGETKLAGTVNGKAEIKFGNSNKTPAIKANITSNTIFVQQMVANQALPIPFDLFNINAEFNEQQAKLDWHFSLKQLGKINGDLVITDPNNQKKLSGQLIIDNLALAILNPLLDKNEYTKGAINGAVKFSGSLMDPYLTGNINLKQSEIKSNQLPIDIKSATVDIKLNGKSSSLQGVLKTQSGNVDINGNASWQNFDKWQANLTVNGAAMQVTVPPMIVMSIVPDIKINATQDELTLLGKVNIPKGKITVDSLPASSVDVSPDEVMLDRNGNQIEQQKFGMKINSHLEINIGDDVSVDAFGLKAKLKGHLVATQTNKGLDLHGEVLIPSGRFHAYGQDLIIRKGVITFSGPSDRAQLDIEAIRNPDSMDKNNITAGIRVTGSSEDPRIDIFSDPTMSQQEALSYLIRGQGLDNSDQSENDMMTALLVGIGTSKTGKYIGDIGNIFGIKNLTLDTQGAGDSSKVVVSGYILPHLQLKYGVGIFDSLATFTLRYRLMPSLYLEATSGLAQALDVIYQFEF</sequence>
<comment type="caution">
    <text evidence="7">The sequence shown here is derived from an EMBL/GenBank/DDBJ whole genome shotgun (WGS) entry which is preliminary data.</text>
</comment>
<dbReference type="EMBL" id="NART01000004">
    <property type="protein sequence ID" value="OTQ11581.1"/>
    <property type="molecule type" value="Genomic_DNA"/>
</dbReference>
<comment type="subcellular location">
    <subcellularLocation>
        <location evidence="1">Membrane</location>
        <topology evidence="1">Single-pass membrane protein</topology>
    </subcellularLocation>
</comment>
<dbReference type="AlphaFoldDB" id="A0A242NEY8"/>
<keyword evidence="3 5" id="KW-1133">Transmembrane helix</keyword>
<evidence type="ECO:0000313" key="9">
    <source>
        <dbReference type="Proteomes" id="UP000194800"/>
    </source>
</evidence>
<reference evidence="9 10" key="1">
    <citation type="submission" date="2017-03" db="EMBL/GenBank/DDBJ databases">
        <title>Comparative genomics of honeybee gut symbionts reveal geographically distinct and subgroup specific antibiotic resistance.</title>
        <authorList>
            <person name="Ludvigsen J."/>
            <person name="Porcellato D."/>
            <person name="Labee-Lund T.M."/>
            <person name="Amdam G.V."/>
            <person name="Rudi K."/>
        </authorList>
    </citation>
    <scope>NUCLEOTIDE SEQUENCE [LARGE SCALE GENOMIC DNA]</scope>
    <source>
        <strain evidence="7 10">A-7-12</strain>
        <strain evidence="8 9">A-9-12</strain>
    </source>
</reference>
<evidence type="ECO:0000313" key="8">
    <source>
        <dbReference type="EMBL" id="OTQ11581.1"/>
    </source>
</evidence>
<evidence type="ECO:0000256" key="4">
    <source>
        <dbReference type="ARBA" id="ARBA00023136"/>
    </source>
</evidence>
<feature type="domain" description="Translocation and assembly module TamB C-terminal" evidence="6">
    <location>
        <begin position="932"/>
        <end position="1270"/>
    </location>
</feature>
<evidence type="ECO:0000256" key="5">
    <source>
        <dbReference type="SAM" id="Phobius"/>
    </source>
</evidence>
<name>A0A242NEY8_9GAMM</name>
<evidence type="ECO:0000259" key="6">
    <source>
        <dbReference type="Pfam" id="PF04357"/>
    </source>
</evidence>
<feature type="transmembrane region" description="Helical" evidence="5">
    <location>
        <begin position="27"/>
        <end position="48"/>
    </location>
</feature>